<dbReference type="Proteomes" id="UP000190961">
    <property type="component" value="Unassembled WGS sequence"/>
</dbReference>
<name>A0A1T5JVD4_9BACT</name>
<dbReference type="EMBL" id="FUZU01000001">
    <property type="protein sequence ID" value="SKC55341.1"/>
    <property type="molecule type" value="Genomic_DNA"/>
</dbReference>
<evidence type="ECO:0000313" key="1">
    <source>
        <dbReference type="EMBL" id="SKC55341.1"/>
    </source>
</evidence>
<organism evidence="1 2">
    <name type="scientific">Ohtaekwangia koreensis</name>
    <dbReference type="NCBI Taxonomy" id="688867"/>
    <lineage>
        <taxon>Bacteria</taxon>
        <taxon>Pseudomonadati</taxon>
        <taxon>Bacteroidota</taxon>
        <taxon>Cytophagia</taxon>
        <taxon>Cytophagales</taxon>
        <taxon>Fulvivirgaceae</taxon>
        <taxon>Ohtaekwangia</taxon>
    </lineage>
</organism>
<evidence type="ECO:0000313" key="2">
    <source>
        <dbReference type="Proteomes" id="UP000190961"/>
    </source>
</evidence>
<protein>
    <submittedName>
        <fullName evidence="1">Uncharacterized protein</fullName>
    </submittedName>
</protein>
<accession>A0A1T5JVD4</accession>
<reference evidence="1 2" key="1">
    <citation type="submission" date="2017-02" db="EMBL/GenBank/DDBJ databases">
        <authorList>
            <person name="Peterson S.W."/>
        </authorList>
    </citation>
    <scope>NUCLEOTIDE SEQUENCE [LARGE SCALE GENOMIC DNA]</scope>
    <source>
        <strain evidence="1 2">DSM 25262</strain>
    </source>
</reference>
<keyword evidence="2" id="KW-1185">Reference proteome</keyword>
<proteinExistence type="predicted"/>
<sequence length="242" mass="28478">MSKRVVMEKLSKDWLTQGLIDFEYKKYVLLAYLQTVRNSFDKVELYPFLADLVFHYRNLLAVKENKTLIRESFPKEISVEEFKKLELTYRQLVDDDAVMSELENIIDFSLPKIKDSLQEGSVIYEYVESQCEISPIGVTPLYANEGYLFVTLPPEKETSIYRYQVSIFEGSQEQLRSLNTEFIESVEKRPLYTYERLKLDLIKKFSDLPNPATYLILSKMKFPFSETLMPVAKRLFVKHISQ</sequence>
<gene>
    <name evidence="1" type="ORF">SAMN05660236_1529</name>
</gene>
<dbReference type="STRING" id="688867.SAMN05660236_1529"/>
<dbReference type="AlphaFoldDB" id="A0A1T5JVD4"/>